<accession>A0A318TPE3</accession>
<evidence type="ECO:0000313" key="2">
    <source>
        <dbReference type="EMBL" id="PYF06722.1"/>
    </source>
</evidence>
<feature type="region of interest" description="Disordered" evidence="1">
    <location>
        <begin position="48"/>
        <end position="84"/>
    </location>
</feature>
<dbReference type="EMBL" id="QJTK01000024">
    <property type="protein sequence ID" value="PYF06722.1"/>
    <property type="molecule type" value="Genomic_DNA"/>
</dbReference>
<keyword evidence="3" id="KW-1185">Reference proteome</keyword>
<feature type="region of interest" description="Disordered" evidence="1">
    <location>
        <begin position="1"/>
        <end position="36"/>
    </location>
</feature>
<evidence type="ECO:0000256" key="1">
    <source>
        <dbReference type="SAM" id="MobiDB-lite"/>
    </source>
</evidence>
<name>A0A318TPE3_9RHOB</name>
<comment type="caution">
    <text evidence="2">The sequence shown here is derived from an EMBL/GenBank/DDBJ whole genome shotgun (WGS) entry which is preliminary data.</text>
</comment>
<proteinExistence type="predicted"/>
<protein>
    <submittedName>
        <fullName evidence="2">Uncharacterized protein</fullName>
    </submittedName>
</protein>
<feature type="compositionally biased region" description="Polar residues" evidence="1">
    <location>
        <begin position="15"/>
        <end position="25"/>
    </location>
</feature>
<organism evidence="2 3">
    <name type="scientific">Rhodobacter viridis</name>
    <dbReference type="NCBI Taxonomy" id="1054202"/>
    <lineage>
        <taxon>Bacteria</taxon>
        <taxon>Pseudomonadati</taxon>
        <taxon>Pseudomonadota</taxon>
        <taxon>Alphaproteobacteria</taxon>
        <taxon>Rhodobacterales</taxon>
        <taxon>Rhodobacter group</taxon>
        <taxon>Rhodobacter</taxon>
    </lineage>
</organism>
<dbReference type="RefSeq" id="WP_146227953.1">
    <property type="nucleotide sequence ID" value="NZ_QJTK01000024.1"/>
</dbReference>
<dbReference type="Proteomes" id="UP000247727">
    <property type="component" value="Unassembled WGS sequence"/>
</dbReference>
<gene>
    <name evidence="2" type="ORF">C8J30_1244</name>
</gene>
<reference evidence="2 3" key="1">
    <citation type="submission" date="2018-06" db="EMBL/GenBank/DDBJ databases">
        <title>Genomic Encyclopedia of Type Strains, Phase III (KMG-III): the genomes of soil and plant-associated and newly described type strains.</title>
        <authorList>
            <person name="Whitman W."/>
        </authorList>
    </citation>
    <scope>NUCLEOTIDE SEQUENCE [LARGE SCALE GENOMIC DNA]</scope>
    <source>
        <strain evidence="2 3">JA737</strain>
    </source>
</reference>
<dbReference type="OrthoDB" id="7690254at2"/>
<sequence length="84" mass="9351">MIPLAEPDTRAGGKSQMTTHRTALGTSPKARFPHARPAQTGLGWREFFERLGQGTLPQGPRRQNRPALDPIRSFNGHATQSEFR</sequence>
<dbReference type="AlphaFoldDB" id="A0A318TPE3"/>
<evidence type="ECO:0000313" key="3">
    <source>
        <dbReference type="Proteomes" id="UP000247727"/>
    </source>
</evidence>